<dbReference type="AlphaFoldDB" id="A0A066YJ25"/>
<dbReference type="Proteomes" id="UP000027178">
    <property type="component" value="Unassembled WGS sequence"/>
</dbReference>
<protein>
    <submittedName>
        <fullName evidence="2">Uncharacterized protein</fullName>
    </submittedName>
</protein>
<feature type="region of interest" description="Disordered" evidence="1">
    <location>
        <begin position="22"/>
        <end position="59"/>
    </location>
</feature>
<dbReference type="EMBL" id="JNBY01000155">
    <property type="protein sequence ID" value="KDN81147.1"/>
    <property type="molecule type" value="Genomic_DNA"/>
</dbReference>
<comment type="caution">
    <text evidence="2">The sequence shown here is derived from an EMBL/GenBank/DDBJ whole genome shotgun (WGS) entry which is preliminary data.</text>
</comment>
<accession>A0A066YJ25</accession>
<evidence type="ECO:0000313" key="2">
    <source>
        <dbReference type="EMBL" id="KDN81147.1"/>
    </source>
</evidence>
<gene>
    <name evidence="2" type="ORF">KCH_72410</name>
</gene>
<sequence length="92" mass="9192">MFGGAAVGAEHQVAAAVLPVGERCGAGPAGAPAGGGEQQQVGEPVDPSPAGPEFPDDPLVEVLGHGLALPALDCICKQRQSRQAARRRSTPS</sequence>
<evidence type="ECO:0000256" key="1">
    <source>
        <dbReference type="SAM" id="MobiDB-lite"/>
    </source>
</evidence>
<reference evidence="2 3" key="1">
    <citation type="submission" date="2014-05" db="EMBL/GenBank/DDBJ databases">
        <title>Draft Genome Sequence of Kitasatospora cheerisanensis KCTC 2395.</title>
        <authorList>
            <person name="Nam D.H."/>
        </authorList>
    </citation>
    <scope>NUCLEOTIDE SEQUENCE [LARGE SCALE GENOMIC DNA]</scope>
    <source>
        <strain evidence="2 3">KCTC 2395</strain>
    </source>
</reference>
<keyword evidence="3" id="KW-1185">Reference proteome</keyword>
<organism evidence="2 3">
    <name type="scientific">Kitasatospora cheerisanensis KCTC 2395</name>
    <dbReference type="NCBI Taxonomy" id="1348663"/>
    <lineage>
        <taxon>Bacteria</taxon>
        <taxon>Bacillati</taxon>
        <taxon>Actinomycetota</taxon>
        <taxon>Actinomycetes</taxon>
        <taxon>Kitasatosporales</taxon>
        <taxon>Streptomycetaceae</taxon>
        <taxon>Kitasatospora</taxon>
    </lineage>
</organism>
<name>A0A066YJ25_9ACTN</name>
<dbReference type="HOGENOM" id="CLU_2409379_0_0_11"/>
<evidence type="ECO:0000313" key="3">
    <source>
        <dbReference type="Proteomes" id="UP000027178"/>
    </source>
</evidence>
<proteinExistence type="predicted"/>